<evidence type="ECO:0000313" key="3">
    <source>
        <dbReference type="Proteomes" id="UP000708208"/>
    </source>
</evidence>
<comment type="caution">
    <text evidence="2">The sequence shown here is derived from an EMBL/GenBank/DDBJ whole genome shotgun (WGS) entry which is preliminary data.</text>
</comment>
<evidence type="ECO:0000313" key="2">
    <source>
        <dbReference type="EMBL" id="CAG7720474.1"/>
    </source>
</evidence>
<keyword evidence="3" id="KW-1185">Reference proteome</keyword>
<proteinExistence type="predicted"/>
<name>A0A8J2K5I2_9HEXA</name>
<sequence length="36" mass="4125">MFLYLLVVFLACVLGCKYWNTQNSRFPPGPLPLPIL</sequence>
<gene>
    <name evidence="2" type="ORF">AFUS01_LOCUS9750</name>
</gene>
<dbReference type="Proteomes" id="UP000708208">
    <property type="component" value="Unassembled WGS sequence"/>
</dbReference>
<reference evidence="2" key="1">
    <citation type="submission" date="2021-06" db="EMBL/GenBank/DDBJ databases">
        <authorList>
            <person name="Hodson N. C."/>
            <person name="Mongue J. A."/>
            <person name="Jaron S. K."/>
        </authorList>
    </citation>
    <scope>NUCLEOTIDE SEQUENCE</scope>
</reference>
<organism evidence="2 3">
    <name type="scientific">Allacma fusca</name>
    <dbReference type="NCBI Taxonomy" id="39272"/>
    <lineage>
        <taxon>Eukaryota</taxon>
        <taxon>Metazoa</taxon>
        <taxon>Ecdysozoa</taxon>
        <taxon>Arthropoda</taxon>
        <taxon>Hexapoda</taxon>
        <taxon>Collembola</taxon>
        <taxon>Symphypleona</taxon>
        <taxon>Sminthuridae</taxon>
        <taxon>Allacma</taxon>
    </lineage>
</organism>
<protein>
    <submittedName>
        <fullName evidence="2">Uncharacterized protein</fullName>
    </submittedName>
</protein>
<feature type="signal peptide" evidence="1">
    <location>
        <begin position="1"/>
        <end position="15"/>
    </location>
</feature>
<evidence type="ECO:0000256" key="1">
    <source>
        <dbReference type="SAM" id="SignalP"/>
    </source>
</evidence>
<dbReference type="AlphaFoldDB" id="A0A8J2K5I2"/>
<dbReference type="EMBL" id="CAJVCH010070975">
    <property type="protein sequence ID" value="CAG7720474.1"/>
    <property type="molecule type" value="Genomic_DNA"/>
</dbReference>
<keyword evidence="1" id="KW-0732">Signal</keyword>
<feature type="chain" id="PRO_5035266524" evidence="1">
    <location>
        <begin position="16"/>
        <end position="36"/>
    </location>
</feature>
<accession>A0A8J2K5I2</accession>
<feature type="non-terminal residue" evidence="2">
    <location>
        <position position="1"/>
    </location>
</feature>